<evidence type="ECO:0000259" key="15">
    <source>
        <dbReference type="PROSITE" id="PS50022"/>
    </source>
</evidence>
<evidence type="ECO:0000256" key="5">
    <source>
        <dbReference type="ARBA" id="ARBA00022741"/>
    </source>
</evidence>
<evidence type="ECO:0000256" key="9">
    <source>
        <dbReference type="ARBA" id="ARBA00023157"/>
    </source>
</evidence>
<keyword evidence="10" id="KW-0675">Receptor</keyword>
<comment type="caution">
    <text evidence="17">The sequence shown here is derived from an EMBL/GenBank/DDBJ whole genome shotgun (WGS) entry which is preliminary data.</text>
</comment>
<dbReference type="PANTHER" id="PTHR47027:SF20">
    <property type="entry name" value="REVERSE TRANSCRIPTASE-LIKE PROTEIN WITH RNA-DIRECTED DNA POLYMERASE DOMAIN"/>
    <property type="match status" value="1"/>
</dbReference>
<dbReference type="Pfam" id="PF07714">
    <property type="entry name" value="PK_Tyr_Ser-Thr"/>
    <property type="match status" value="1"/>
</dbReference>
<name>A0ABR1ECB4_NECAM</name>
<dbReference type="Gene3D" id="3.30.70.270">
    <property type="match status" value="2"/>
</dbReference>
<dbReference type="SUPFAM" id="SSF56219">
    <property type="entry name" value="DNase I-like"/>
    <property type="match status" value="1"/>
</dbReference>
<dbReference type="SUPFAM" id="SSF49785">
    <property type="entry name" value="Galactose-binding domain-like"/>
    <property type="match status" value="1"/>
</dbReference>
<evidence type="ECO:0000256" key="4">
    <source>
        <dbReference type="ARBA" id="ARBA00022729"/>
    </source>
</evidence>
<dbReference type="InterPro" id="IPR005135">
    <property type="entry name" value="Endo/exonuclease/phosphatase"/>
</dbReference>
<evidence type="ECO:0000256" key="8">
    <source>
        <dbReference type="ARBA" id="ARBA00023136"/>
    </source>
</evidence>
<evidence type="ECO:0000256" key="7">
    <source>
        <dbReference type="ARBA" id="ARBA00022989"/>
    </source>
</evidence>
<dbReference type="Gene3D" id="2.60.120.1190">
    <property type="match status" value="1"/>
</dbReference>
<dbReference type="InterPro" id="IPR000477">
    <property type="entry name" value="RT_dom"/>
</dbReference>
<keyword evidence="7 13" id="KW-1133">Transmembrane helix</keyword>
<dbReference type="Gene3D" id="2.60.120.260">
    <property type="entry name" value="Galactose-binding domain-like"/>
    <property type="match status" value="1"/>
</dbReference>
<dbReference type="SUPFAM" id="SSF56112">
    <property type="entry name" value="Protein kinase-like (PK-like)"/>
    <property type="match status" value="1"/>
</dbReference>
<dbReference type="CDD" id="cd01650">
    <property type="entry name" value="RT_nLTR_like"/>
    <property type="match status" value="2"/>
</dbReference>
<feature type="domain" description="Protein kinase" evidence="14">
    <location>
        <begin position="2199"/>
        <end position="2451"/>
    </location>
</feature>
<evidence type="ECO:0000256" key="6">
    <source>
        <dbReference type="ARBA" id="ARBA00022840"/>
    </source>
</evidence>
<proteinExistence type="predicted"/>
<keyword evidence="9" id="KW-1015">Disulfide bond</keyword>
<dbReference type="InterPro" id="IPR036691">
    <property type="entry name" value="Endo/exonu/phosph_ase_sf"/>
</dbReference>
<reference evidence="17 18" key="1">
    <citation type="submission" date="2023-08" db="EMBL/GenBank/DDBJ databases">
        <title>A Necator americanus chromosomal reference genome.</title>
        <authorList>
            <person name="Ilik V."/>
            <person name="Petrzelkova K.J."/>
            <person name="Pardy F."/>
            <person name="Fuh T."/>
            <person name="Niatou-Singa F.S."/>
            <person name="Gouil Q."/>
            <person name="Baker L."/>
            <person name="Ritchie M.E."/>
            <person name="Jex A.R."/>
            <person name="Gazzola D."/>
            <person name="Li H."/>
            <person name="Toshio Fujiwara R."/>
            <person name="Zhan B."/>
            <person name="Aroian R.V."/>
            <person name="Pafco B."/>
            <person name="Schwarz E.M."/>
        </authorList>
    </citation>
    <scope>NUCLEOTIDE SEQUENCE [LARGE SCALE GENOMIC DNA]</scope>
    <source>
        <strain evidence="17 18">Aroian</strain>
        <tissue evidence="17">Whole animal</tissue>
    </source>
</reference>
<dbReference type="InterPro" id="IPR000421">
    <property type="entry name" value="FA58C"/>
</dbReference>
<feature type="region of interest" description="Disordered" evidence="12">
    <location>
        <begin position="661"/>
        <end position="687"/>
    </location>
</feature>
<organism evidence="17 18">
    <name type="scientific">Necator americanus</name>
    <name type="common">Human hookworm</name>
    <dbReference type="NCBI Taxonomy" id="51031"/>
    <lineage>
        <taxon>Eukaryota</taxon>
        <taxon>Metazoa</taxon>
        <taxon>Ecdysozoa</taxon>
        <taxon>Nematoda</taxon>
        <taxon>Chromadorea</taxon>
        <taxon>Rhabditida</taxon>
        <taxon>Rhabditina</taxon>
        <taxon>Rhabditomorpha</taxon>
        <taxon>Strongyloidea</taxon>
        <taxon>Ancylostomatidae</taxon>
        <taxon>Bunostominae</taxon>
        <taxon>Necator</taxon>
    </lineage>
</organism>
<feature type="compositionally biased region" description="Basic and acidic residues" evidence="12">
    <location>
        <begin position="664"/>
        <end position="673"/>
    </location>
</feature>
<dbReference type="SUPFAM" id="SSF56672">
    <property type="entry name" value="DNA/RNA polymerases"/>
    <property type="match status" value="2"/>
</dbReference>
<dbReference type="PROSITE" id="PS50011">
    <property type="entry name" value="PROTEIN_KINASE_DOM"/>
    <property type="match status" value="1"/>
</dbReference>
<dbReference type="Pfam" id="PF00754">
    <property type="entry name" value="F5_F8_type_C"/>
    <property type="match status" value="1"/>
</dbReference>
<accession>A0ABR1ECB4</accession>
<dbReference type="Pfam" id="PF03372">
    <property type="entry name" value="Exo_endo_phos"/>
    <property type="match status" value="1"/>
</dbReference>
<feature type="domain" description="F5/8 type C" evidence="15">
    <location>
        <begin position="1668"/>
        <end position="1824"/>
    </location>
</feature>
<dbReference type="Gene3D" id="3.60.10.10">
    <property type="entry name" value="Endonuclease/exonuclease/phosphatase"/>
    <property type="match status" value="1"/>
</dbReference>
<keyword evidence="5" id="KW-0547">Nucleotide-binding</keyword>
<protein>
    <recommendedName>
        <fullName evidence="19">F5/8 type C domain protein</fullName>
    </recommendedName>
</protein>
<keyword evidence="2" id="KW-1003">Cell membrane</keyword>
<dbReference type="Proteomes" id="UP001303046">
    <property type="component" value="Unassembled WGS sequence"/>
</dbReference>
<sequence>MEMIVDGTASLTGYGRKLDSHGFCYEIKRKIPTSKPKYKLWWRTRQPQDRGAYLAATREAKKAVSKANSDRYKAVYDMLDTGEGERSVYRLVRARHRSTLDMEHTKIVKGADGAVLRRSSQILERWREYYNHLCNEEFCRPPIPTVPSVEGPVLPITAVEVSAALTKMKSNKATGPDDIPADVWKLLGDRGSMWLATLFKKIVAEGRTPDVRQNSVTVPVWKGKGDIADCTSYRPIRLLCHTMKVFERVLETRLRKIVSVSLNQCGFVNDCSTVDAIHAVQILLEKHREKNRSVHLAFLDLEKAFDRVPHELLWMSMRSHRVPEEYVRWTKLLYAKPTSVVRYAAGTSRPFPVQVGIHQGSSLSPLLFILCMDTITKEIQKQHPWTLLFADDVMLASESRDDLQKQVQSWKDQLQQYGLRLNTSKTGYMDRGWFNSTELNKVNYFKYLGFKVTSTGDIDQKGRARVNAAWMKWKMATGDGCASCCPLRMRVLHAMEMRMLRWTIGVTLKEKVSNDTVRSIFGVVPITEKMKEARLRWFGHVLQREEDSVAKTALKLDVSGVRPRGRPKIRWLDRVKLDMIDARDGLPASAVPGLTRKIIVSRTSVRPKACNQLTGRCKGGGLESPPTNKLHMSTLGERKFSQKPMGLEACNLPVGFKFHAKNSNRKESPDSGRKPGTVAPGRTGLQESCRLPKRKRTRMTICTYNARTLASEAAIEDLMVQAKKIKYDVIGLTETRRRHSLNAVFETGEELFLGTCDSRGVGGVGVLVNTSMAQNIDSFEQLTTRIGRLRMRRCGPTPALTIFVAYAPTSSYEEEEVEAFYMDLEKFYREDHAFYKVIIGDFNAKVGPRRTPEELHIGTHGLQWNDQGERLSEFIMTTKTIHGNSQFQKPSSLRWTWESPGGGYRNEIDHIIVNKRFCLTDVAVVPKFYTGSDHRLLRGRFSFTRRAEKAAKFSKRNPKTTINWDLFATLAGFWEDSAMDNIDEEYDRLVKHLHDCAKKAESIKTTKRRLSLETLELIRQRGAARAAGNQELTSELARLCREAIKKDLKERRAEVLAEAAEAGKSIRYARRDFASRKTRMTALRNPKGTTIASRRGMEKIIYDFYSDLFDSRAHLPPHHLREDGHVIPAVLPSEIRHAIMSVRNRTAAGPDRIKPEHLKNLPPVLINTLARIFTRYLSECKVPKQWKTSKTVLLYKKGDPHDIGNYRPICLLSVIYKLFTRVILNRIEKVLDEGQPCEQAGFRKGFSTIDHIHTVSRLIEVSREYKMPLCLTFIDLKKAFDSVETEAVVEALDNQGVPTQYIKVLRELYSNFTTGISPFYKNIIIDVKRGVRQGDTISPKIFTATLENAMRKLEWDDMGVKIDGRQLHHLRFADDIVLITPSISQAERMLTEFAETCGCIGLELNLQKTMFMRNGWISDAPFTLNGTNISECTSYVYLGRELNMMNDLAPELGRRRRAAWGAYKSIEDVVKKTKNTRLRAHLFNTTVLPALTYASETWALRKQEENAVSVIERAIERVMLGVSRFKQVRDGIRSSLLRQRSKIRDAAAFAKESKIRWAGHVMRFNDNRWTRAVSDWIPRDIKRNTGRPPTRWSDFFTKSFKENYDALRVPRERRNHWATLARDRDKWKNYWRPLDRFEDQRESRSCNAMWPVFVLVLQTVSALRMGECEPTALGMESGEITDAQISASSSFDKQSVGPQNSRIRTELASGAWCPKPQIHSSSYEFLQINLENTYLVTAVETQGRYGNGTGREFVSEYMIDYHRPGSKWIRYRNRTGHTLMTGNDETTQAVLRVLDPPLVASRLRIVPHSRQTRTICLRAELHGCIHKDGLLYYSTLPGGSRVGDADFRDPTFENSDLYTETGIKRGLGLLSDGYVSDNSPFDEMNPNGSWIGWSKHHTDGTVTLLFEFDQLRNFSEILLAAYGHRLNSIDVIFSQDGTNFSLSSQISSLNRPSANNTAKRYDLRIPLHKRMAKKIRVTITFTADWLFLTEIHFSSGPLHEVPIGYNLFYNESSSNIVVEENTVFTRRGLFSVIVLVALFILLTAILCVIILMRRKKSEDKMEIFERDIRRNLIITQVGGKTATEVLPSPSAHLMANFYSSDKTTSTSLSSKSASPKFGPATWNDFHFPPPPSIPDERIYAQPNFTLPLLNGGLKKDLERAGTTKRNSRREPDYVAVHHYATIPVKDQAEKIRRISSSHLIMGADLGEGKHTIVRECSAPGLGTVAYKTMKDRHNPHAKSALMDEIKMLSLTNHPHVVQLLATDENNGLILELVTNGNVREYLRMERIQIPIAKLLSICADVCEGMRHLESIGVIHGHLTPNNILIDESMRAKISSPRGPAHHAQLRYSAPESILKNSFSSHSDVWAFAVCCWEIAETSCTKIPFESFSNADLVTNAQRMLNGQDNAVVPLFTECIPRGVRDVFVRCFDVEPQSRPLFAHISYFMSKYHTSLD</sequence>
<dbReference type="InterPro" id="IPR043502">
    <property type="entry name" value="DNA/RNA_pol_sf"/>
</dbReference>
<keyword evidence="11" id="KW-0325">Glycoprotein</keyword>
<dbReference type="PROSITE" id="PS01285">
    <property type="entry name" value="FA58C_1"/>
    <property type="match status" value="1"/>
</dbReference>
<dbReference type="InterPro" id="IPR043128">
    <property type="entry name" value="Rev_trsase/Diguanyl_cyclase"/>
</dbReference>
<dbReference type="PROSITE" id="PS01286">
    <property type="entry name" value="FA58C_2"/>
    <property type="match status" value="1"/>
</dbReference>
<dbReference type="EMBL" id="JAVFWL010000006">
    <property type="protein sequence ID" value="KAK6760223.1"/>
    <property type="molecule type" value="Genomic_DNA"/>
</dbReference>
<evidence type="ECO:0000256" key="3">
    <source>
        <dbReference type="ARBA" id="ARBA00022692"/>
    </source>
</evidence>
<evidence type="ECO:0008006" key="19">
    <source>
        <dbReference type="Google" id="ProtNLM"/>
    </source>
</evidence>
<evidence type="ECO:0000256" key="12">
    <source>
        <dbReference type="SAM" id="MobiDB-lite"/>
    </source>
</evidence>
<evidence type="ECO:0000256" key="2">
    <source>
        <dbReference type="ARBA" id="ARBA00022475"/>
    </source>
</evidence>
<evidence type="ECO:0000259" key="16">
    <source>
        <dbReference type="PROSITE" id="PS50878"/>
    </source>
</evidence>
<evidence type="ECO:0000259" key="14">
    <source>
        <dbReference type="PROSITE" id="PS50011"/>
    </source>
</evidence>
<dbReference type="PROSITE" id="PS50022">
    <property type="entry name" value="FA58C_3"/>
    <property type="match status" value="1"/>
</dbReference>
<gene>
    <name evidence="17" type="primary">Necator_chrX.g21800</name>
    <name evidence="17" type="ORF">RB195_021639</name>
</gene>
<keyword evidence="4" id="KW-0732">Signal</keyword>
<keyword evidence="18" id="KW-1185">Reference proteome</keyword>
<feature type="transmembrane region" description="Helical" evidence="13">
    <location>
        <begin position="2029"/>
        <end position="2051"/>
    </location>
</feature>
<feature type="domain" description="Reverse transcriptase" evidence="16">
    <location>
        <begin position="1175"/>
        <end position="1429"/>
    </location>
</feature>
<evidence type="ECO:0000256" key="10">
    <source>
        <dbReference type="ARBA" id="ARBA00023170"/>
    </source>
</evidence>
<dbReference type="Gene3D" id="1.10.510.10">
    <property type="entry name" value="Transferase(Phosphotransferase) domain 1"/>
    <property type="match status" value="1"/>
</dbReference>
<dbReference type="InterPro" id="IPR001245">
    <property type="entry name" value="Ser-Thr/Tyr_kinase_cat_dom"/>
</dbReference>
<dbReference type="InterPro" id="IPR011009">
    <property type="entry name" value="Kinase-like_dom_sf"/>
</dbReference>
<evidence type="ECO:0000256" key="13">
    <source>
        <dbReference type="SAM" id="Phobius"/>
    </source>
</evidence>
<evidence type="ECO:0000256" key="11">
    <source>
        <dbReference type="ARBA" id="ARBA00023180"/>
    </source>
</evidence>
<dbReference type="PANTHER" id="PTHR47027">
    <property type="entry name" value="REVERSE TRANSCRIPTASE DOMAIN-CONTAINING PROTEIN"/>
    <property type="match status" value="1"/>
</dbReference>
<evidence type="ECO:0000313" key="17">
    <source>
        <dbReference type="EMBL" id="KAK6760223.1"/>
    </source>
</evidence>
<dbReference type="InterPro" id="IPR000719">
    <property type="entry name" value="Prot_kinase_dom"/>
</dbReference>
<feature type="domain" description="Reverse transcriptase" evidence="16">
    <location>
        <begin position="201"/>
        <end position="452"/>
    </location>
</feature>
<dbReference type="Pfam" id="PF00078">
    <property type="entry name" value="RVT_1"/>
    <property type="match status" value="2"/>
</dbReference>
<evidence type="ECO:0000313" key="18">
    <source>
        <dbReference type="Proteomes" id="UP001303046"/>
    </source>
</evidence>
<keyword evidence="8 13" id="KW-0472">Membrane</keyword>
<dbReference type="Pfam" id="PF21114">
    <property type="entry name" value="DDR1-2_DS-like"/>
    <property type="match status" value="1"/>
</dbReference>
<dbReference type="CDD" id="cd00057">
    <property type="entry name" value="FA58C"/>
    <property type="match status" value="1"/>
</dbReference>
<dbReference type="InterPro" id="IPR008979">
    <property type="entry name" value="Galactose-bd-like_sf"/>
</dbReference>
<dbReference type="PROSITE" id="PS50878">
    <property type="entry name" value="RT_POL"/>
    <property type="match status" value="2"/>
</dbReference>
<dbReference type="InterPro" id="IPR048525">
    <property type="entry name" value="DDR1-2_DS-like"/>
</dbReference>
<dbReference type="SMART" id="SM00231">
    <property type="entry name" value="FA58C"/>
    <property type="match status" value="1"/>
</dbReference>
<keyword evidence="6" id="KW-0067">ATP-binding</keyword>
<evidence type="ECO:0000256" key="1">
    <source>
        <dbReference type="ARBA" id="ARBA00004251"/>
    </source>
</evidence>
<comment type="subcellular location">
    <subcellularLocation>
        <location evidence="1">Cell membrane</location>
        <topology evidence="1">Single-pass type I membrane protein</topology>
    </subcellularLocation>
</comment>
<keyword evidence="3 13" id="KW-0812">Transmembrane</keyword>